<comment type="caution">
    <text evidence="2">The sequence shown here is derived from an EMBL/GenBank/DDBJ whole genome shotgun (WGS) entry which is preliminary data.</text>
</comment>
<evidence type="ECO:0000313" key="3">
    <source>
        <dbReference type="Proteomes" id="UP001470230"/>
    </source>
</evidence>
<feature type="compositionally biased region" description="Low complexity" evidence="1">
    <location>
        <begin position="580"/>
        <end position="589"/>
    </location>
</feature>
<protein>
    <submittedName>
        <fullName evidence="2">Uncharacterized protein</fullName>
    </submittedName>
</protein>
<feature type="compositionally biased region" description="Acidic residues" evidence="1">
    <location>
        <begin position="859"/>
        <end position="871"/>
    </location>
</feature>
<proteinExistence type="predicted"/>
<sequence length="871" mass="99640">MEEAKYICVDKAKLEQMQKHCLCSFERPIVAVPLDFKIPGSNSFTSGYLMITCGCHYLFKGKPFGHILLAMKFNIFQVNIIHFTIEQIIFDFSDFAMMTFSSNTQTVSSSNIPNTTTTSLQKSSNSLIFLKTHDVSNIIRASMFIQKYITYDIKDVRICRLDSTISINDIELKEKPKDELRSRTVFFAHYYNNEENDTLNVDYFRYWEKKRTPYLIINSKLKPGKFARSFGHSIAWERSIYIVSFRSFLPEQFSEFFDSLISNCDSNSTISEIQFDDYFECETLPEFNGRPLKNDNCSVKRYVFRKVLGSFVLSFLEKCSRLPKIEELILCKVKIDKVEFTQLCNLVLHNEGMKNTLKSFIIERSNIQSFPMSDFGIMLSCLSRLETISICDLKIDSVRFIKTIYMSKVPVRTIHLNRQRFLKSFDEVTFPDTLIHLDVSMSLFSDEAISSLLVCLTKKPAKIPIIFSAIRIILKKSSYPAIGRIALDKCYPTICEFNFSFNRIPAFGSRSLFAFLFTQKKLRNFALNSVGTTDSIKLLKNIMMIILSLKIPGFAFSPASEKVLAVLNKSQTDKQEQSKTTETTTTTSNEIKEEDDLLSFDFETPATTSHSSNFADDLISLDFSQPTNNNDASNPTKSANDLLSLNGDTKNHSSNDKKSQKVPPKVMSVEPATILQFIEALVEQKVTFLRRLALPISRTGDAGIIALTKLIDSSPKLNEIIIDGIEPGSVETFERLWVKIVEHRSIVACDFPNHDLEFLKGKIESEDETRKKSLEILLEKIKKKKSPSTANKRVKYMTETCENADEEMSYTGDIYEKCAYFNYKGRERNEAKSNTNNDDDSKDKEEVWENSQIGNDNDNGIDDLLDFEELD</sequence>
<evidence type="ECO:0000256" key="1">
    <source>
        <dbReference type="SAM" id="MobiDB-lite"/>
    </source>
</evidence>
<dbReference type="SUPFAM" id="SSF52047">
    <property type="entry name" value="RNI-like"/>
    <property type="match status" value="1"/>
</dbReference>
<gene>
    <name evidence="2" type="ORF">M9Y10_003762</name>
</gene>
<keyword evidence="3" id="KW-1185">Reference proteome</keyword>
<feature type="region of interest" description="Disordered" evidence="1">
    <location>
        <begin position="569"/>
        <end position="590"/>
    </location>
</feature>
<dbReference type="EMBL" id="JAPFFF010000010">
    <property type="protein sequence ID" value="KAK8881035.1"/>
    <property type="molecule type" value="Genomic_DNA"/>
</dbReference>
<evidence type="ECO:0000313" key="2">
    <source>
        <dbReference type="EMBL" id="KAK8881035.1"/>
    </source>
</evidence>
<dbReference type="InterPro" id="IPR032675">
    <property type="entry name" value="LRR_dom_sf"/>
</dbReference>
<accession>A0ABR2JQJ1</accession>
<feature type="compositionally biased region" description="Basic and acidic residues" evidence="1">
    <location>
        <begin position="649"/>
        <end position="659"/>
    </location>
</feature>
<feature type="region of interest" description="Disordered" evidence="1">
    <location>
        <begin position="625"/>
        <end position="665"/>
    </location>
</feature>
<name>A0ABR2JQJ1_9EUKA</name>
<reference evidence="2 3" key="1">
    <citation type="submission" date="2024-04" db="EMBL/GenBank/DDBJ databases">
        <title>Tritrichomonas musculus Genome.</title>
        <authorList>
            <person name="Alves-Ferreira E."/>
            <person name="Grigg M."/>
            <person name="Lorenzi H."/>
            <person name="Galac M."/>
        </authorList>
    </citation>
    <scope>NUCLEOTIDE SEQUENCE [LARGE SCALE GENOMIC DNA]</scope>
    <source>
        <strain evidence="2 3">EAF2021</strain>
    </source>
</reference>
<feature type="compositionally biased region" description="Polar residues" evidence="1">
    <location>
        <begin position="625"/>
        <end position="648"/>
    </location>
</feature>
<organism evidence="2 3">
    <name type="scientific">Tritrichomonas musculus</name>
    <dbReference type="NCBI Taxonomy" id="1915356"/>
    <lineage>
        <taxon>Eukaryota</taxon>
        <taxon>Metamonada</taxon>
        <taxon>Parabasalia</taxon>
        <taxon>Tritrichomonadida</taxon>
        <taxon>Tritrichomonadidae</taxon>
        <taxon>Tritrichomonas</taxon>
    </lineage>
</organism>
<feature type="region of interest" description="Disordered" evidence="1">
    <location>
        <begin position="829"/>
        <end position="871"/>
    </location>
</feature>
<dbReference type="Gene3D" id="3.80.10.10">
    <property type="entry name" value="Ribonuclease Inhibitor"/>
    <property type="match status" value="1"/>
</dbReference>
<dbReference type="Proteomes" id="UP001470230">
    <property type="component" value="Unassembled WGS sequence"/>
</dbReference>